<dbReference type="EMBL" id="LT906555">
    <property type="protein sequence ID" value="SNW62036.1"/>
    <property type="molecule type" value="Genomic_DNA"/>
</dbReference>
<sequence>MYKVNLEVTSDINPTLLQSDTTSLGQAILNALDRNGMKPVYVTNTTYDYNVSTKIITISIPIVSDEPTTLYLEDIVSKVTLPGWNNLIAPNTYLKYKLNSIYYYTPNTQRNIKLA</sequence>
<name>A0A2I2L3D2_9VIRU</name>
<dbReference type="KEGG" id="vg:35381887"/>
<keyword evidence="2" id="KW-1185">Reference proteome</keyword>
<gene>
    <name evidence="1" type="ORF">ORPV_132</name>
</gene>
<dbReference type="GeneID" id="35381887"/>
<proteinExistence type="predicted"/>
<reference evidence="1" key="1">
    <citation type="submission" date="2017-08" db="EMBL/GenBank/DDBJ databases">
        <authorList>
            <consortium name="Urmite Genomes"/>
        </authorList>
    </citation>
    <scope>NUCLEOTIDE SEQUENCE [LARGE SCALE GENOMIC DNA]</scope>
    <source>
        <strain evidence="1">IHUMI-LCC2</strain>
    </source>
</reference>
<accession>A0A2I2L3D2</accession>
<dbReference type="Proteomes" id="UP000236316">
    <property type="component" value="Segment"/>
</dbReference>
<evidence type="ECO:0000313" key="1">
    <source>
        <dbReference type="EMBL" id="SNW62036.1"/>
    </source>
</evidence>
<organism evidence="1">
    <name type="scientific">Orpheovirus IHUMI-LCC2</name>
    <dbReference type="NCBI Taxonomy" id="2023057"/>
    <lineage>
        <taxon>Viruses</taxon>
        <taxon>Varidnaviria</taxon>
        <taxon>Bamfordvirae</taxon>
        <taxon>Nucleocytoviricota</taxon>
        <taxon>Megaviricetes</taxon>
        <taxon>Pimascovirales</taxon>
        <taxon>Ocovirineae</taxon>
        <taxon>Orpheoviridae</taxon>
        <taxon>Alphaorpheovirus</taxon>
        <taxon>Alphaorpheovirus massiliense</taxon>
    </lineage>
</organism>
<evidence type="ECO:0000313" key="2">
    <source>
        <dbReference type="Proteomes" id="UP000236316"/>
    </source>
</evidence>
<dbReference type="RefSeq" id="YP_009448338.1">
    <property type="nucleotide sequence ID" value="NC_036594.1"/>
</dbReference>
<protein>
    <submittedName>
        <fullName evidence="1">Uncharacterized protein</fullName>
    </submittedName>
</protein>